<dbReference type="Proteomes" id="UP000230859">
    <property type="component" value="Unassembled WGS sequence"/>
</dbReference>
<dbReference type="GO" id="GO:0098046">
    <property type="term" value="C:type V protein secretion system complex"/>
    <property type="evidence" value="ECO:0007669"/>
    <property type="project" value="TreeGrafter"/>
</dbReference>
<keyword evidence="2" id="KW-0472">Membrane</keyword>
<evidence type="ECO:0000259" key="3">
    <source>
        <dbReference type="Pfam" id="PF01103"/>
    </source>
</evidence>
<dbReference type="GO" id="GO:0019867">
    <property type="term" value="C:outer membrane"/>
    <property type="evidence" value="ECO:0007669"/>
    <property type="project" value="InterPro"/>
</dbReference>
<gene>
    <name evidence="4" type="ORF">COV74_02065</name>
</gene>
<accession>A0A2H0LRQ0</accession>
<dbReference type="Gene3D" id="2.40.160.50">
    <property type="entry name" value="membrane protein fhac: a member of the omp85/tpsb transporter family"/>
    <property type="match status" value="1"/>
</dbReference>
<dbReference type="GO" id="GO:0046819">
    <property type="term" value="P:protein secretion by the type V secretion system"/>
    <property type="evidence" value="ECO:0007669"/>
    <property type="project" value="TreeGrafter"/>
</dbReference>
<dbReference type="Pfam" id="PF01103">
    <property type="entry name" value="Omp85"/>
    <property type="match status" value="1"/>
</dbReference>
<reference evidence="4 5" key="1">
    <citation type="submission" date="2017-09" db="EMBL/GenBank/DDBJ databases">
        <title>Depth-based differentiation of microbial function through sediment-hosted aquifers and enrichment of novel symbionts in the deep terrestrial subsurface.</title>
        <authorList>
            <person name="Probst A.J."/>
            <person name="Ladd B."/>
            <person name="Jarett J.K."/>
            <person name="Geller-Mcgrath D.E."/>
            <person name="Sieber C.M."/>
            <person name="Emerson J.B."/>
            <person name="Anantharaman K."/>
            <person name="Thomas B.C."/>
            <person name="Malmstrom R."/>
            <person name="Stieglmeier M."/>
            <person name="Klingl A."/>
            <person name="Woyke T."/>
            <person name="Ryan C.M."/>
            <person name="Banfield J.F."/>
        </authorList>
    </citation>
    <scope>NUCLEOTIDE SEQUENCE [LARGE SCALE GENOMIC DNA]</scope>
    <source>
        <strain evidence="4">CG11_big_fil_rev_8_21_14_0_20_45_26</strain>
    </source>
</reference>
<dbReference type="AlphaFoldDB" id="A0A2H0LRQ0"/>
<evidence type="ECO:0000313" key="4">
    <source>
        <dbReference type="EMBL" id="PIQ87092.1"/>
    </source>
</evidence>
<protein>
    <recommendedName>
        <fullName evidence="3">Bacterial surface antigen (D15) domain-containing protein</fullName>
    </recommendedName>
</protein>
<evidence type="ECO:0000256" key="1">
    <source>
        <dbReference type="ARBA" id="ARBA00004370"/>
    </source>
</evidence>
<dbReference type="EMBL" id="PCVY01000020">
    <property type="protein sequence ID" value="PIQ87092.1"/>
    <property type="molecule type" value="Genomic_DNA"/>
</dbReference>
<sequence length="444" mass="49811">MKPFASKQIAVFSCATVLIGFIFIPMANSANESYDRYSTQYPEIAEEPAWKEIVNHALVYPFEILRGIADGGLYLVENYQLDQKAKWIYGKIQDQGITPFGSVLSFTNLGGGAETDLVKLAHLRAHFPSLIVTHTLLWNHRTIFETSAKIGAERLFMDGVHAYGNFKYESRPEEHFNGIGHLSTAGNGTSYKMEVTTLGATAGYSPTPLSSIDFDFTYQNINITDGEDGGRGIIDTTFPANAIPGLAGDDLITVGLTFDHDTRHHAEASTQGGQEKLSVAFVNGIAGSNARYFKSKLEISRYLRLGSDRRVLAFHFYGEQNNSFSAHSVPFHQMARLGGYGDYPNLSQTLRGFDNNRFYDKSAALFNLEYRYTVWEHREFKLDTVVFLDEGQVFNKYFRFKLKNFRESYGIGTRLSFANNTIFSVEVAHGDEGTNFYVKSRAPF</sequence>
<organism evidence="4 5">
    <name type="scientific">Candidatus Abzuiibacterium crystallinum</name>
    <dbReference type="NCBI Taxonomy" id="1974748"/>
    <lineage>
        <taxon>Bacteria</taxon>
        <taxon>Pseudomonadati</taxon>
        <taxon>Candidatus Omnitrophota</taxon>
        <taxon>Candidatus Abzuiibacterium</taxon>
    </lineage>
</organism>
<dbReference type="InterPro" id="IPR000184">
    <property type="entry name" value="Bac_surfAg_D15"/>
</dbReference>
<name>A0A2H0LRQ0_9BACT</name>
<proteinExistence type="predicted"/>
<dbReference type="GO" id="GO:0008320">
    <property type="term" value="F:protein transmembrane transporter activity"/>
    <property type="evidence" value="ECO:0007669"/>
    <property type="project" value="TreeGrafter"/>
</dbReference>
<feature type="domain" description="Bacterial surface antigen (D15)" evidence="3">
    <location>
        <begin position="156"/>
        <end position="414"/>
    </location>
</feature>
<dbReference type="InterPro" id="IPR051544">
    <property type="entry name" value="TPS_OM_transporter"/>
</dbReference>
<evidence type="ECO:0000256" key="2">
    <source>
        <dbReference type="ARBA" id="ARBA00023136"/>
    </source>
</evidence>
<evidence type="ECO:0000313" key="5">
    <source>
        <dbReference type="Proteomes" id="UP000230859"/>
    </source>
</evidence>
<comment type="subcellular location">
    <subcellularLocation>
        <location evidence="1">Membrane</location>
    </subcellularLocation>
</comment>
<dbReference type="PANTHER" id="PTHR34597">
    <property type="entry name" value="SLR1661 PROTEIN"/>
    <property type="match status" value="1"/>
</dbReference>
<dbReference type="PANTHER" id="PTHR34597:SF3">
    <property type="entry name" value="OUTER MEMBRANE TRANSPORTER CDIB"/>
    <property type="match status" value="1"/>
</dbReference>
<comment type="caution">
    <text evidence="4">The sequence shown here is derived from an EMBL/GenBank/DDBJ whole genome shotgun (WGS) entry which is preliminary data.</text>
</comment>